<dbReference type="InterPro" id="IPR015068">
    <property type="entry name" value="DUF1877"/>
</dbReference>
<name>A0A4R1F3T2_9NOCA</name>
<evidence type="ECO:0000313" key="1">
    <source>
        <dbReference type="EMBL" id="TCJ88040.1"/>
    </source>
</evidence>
<evidence type="ECO:0000313" key="2">
    <source>
        <dbReference type="Proteomes" id="UP000294856"/>
    </source>
</evidence>
<organism evidence="1 2">
    <name type="scientific">Nocardia alba</name>
    <dbReference type="NCBI Taxonomy" id="225051"/>
    <lineage>
        <taxon>Bacteria</taxon>
        <taxon>Bacillati</taxon>
        <taxon>Actinomycetota</taxon>
        <taxon>Actinomycetes</taxon>
        <taxon>Mycobacteriales</taxon>
        <taxon>Nocardiaceae</taxon>
        <taxon>Nocardia</taxon>
    </lineage>
</organism>
<protein>
    <submittedName>
        <fullName evidence="1">Uncharacterized protein DUF1877</fullName>
    </submittedName>
</protein>
<dbReference type="AlphaFoldDB" id="A0A4R1F3T2"/>
<dbReference type="EMBL" id="SMFR01000014">
    <property type="protein sequence ID" value="TCJ88040.1"/>
    <property type="molecule type" value="Genomic_DNA"/>
</dbReference>
<dbReference type="Pfam" id="PF08974">
    <property type="entry name" value="DUF1877"/>
    <property type="match status" value="1"/>
</dbReference>
<accession>A0A4R1F3T2</accession>
<dbReference type="Gene3D" id="3.40.1760.10">
    <property type="entry name" value="YfbM-like super family"/>
    <property type="match status" value="1"/>
</dbReference>
<reference evidence="1 2" key="1">
    <citation type="submission" date="2019-03" db="EMBL/GenBank/DDBJ databases">
        <title>Genomic Encyclopedia of Type Strains, Phase IV (KMG-IV): sequencing the most valuable type-strain genomes for metagenomic binning, comparative biology and taxonomic classification.</title>
        <authorList>
            <person name="Goeker M."/>
        </authorList>
    </citation>
    <scope>NUCLEOTIDE SEQUENCE [LARGE SCALE GENOMIC DNA]</scope>
    <source>
        <strain evidence="1 2">DSM 44684</strain>
    </source>
</reference>
<sequence>MAPSTWMQAVSDEEIRALRRAPAGIHELDKPNFYLTHFGGALNYFLTGQTWPGPEHHELWPVIGGTDSTPCATLENGSFSVIWPPRVVELATLLGGLDVTAVGIAVGRADFADLVDEHELYELELITPEEGPETIRTELERLIDFYSAAVDSGLGIVMYDS</sequence>
<dbReference type="InterPro" id="IPR035944">
    <property type="entry name" value="YfbM-like_sf"/>
</dbReference>
<dbReference type="Proteomes" id="UP000294856">
    <property type="component" value="Unassembled WGS sequence"/>
</dbReference>
<dbReference type="OrthoDB" id="9940359at2"/>
<dbReference type="RefSeq" id="WP_067460538.1">
    <property type="nucleotide sequence ID" value="NZ_SMFR01000014.1"/>
</dbReference>
<gene>
    <name evidence="1" type="ORF">DFR71_6679</name>
</gene>
<proteinExistence type="predicted"/>
<comment type="caution">
    <text evidence="1">The sequence shown here is derived from an EMBL/GenBank/DDBJ whole genome shotgun (WGS) entry which is preliminary data.</text>
</comment>
<keyword evidence="2" id="KW-1185">Reference proteome</keyword>